<dbReference type="Proteomes" id="UP000325315">
    <property type="component" value="Unassembled WGS sequence"/>
</dbReference>
<dbReference type="AlphaFoldDB" id="A0A5B6WP46"/>
<proteinExistence type="predicted"/>
<evidence type="ECO:0000313" key="2">
    <source>
        <dbReference type="EMBL" id="KAA3483651.1"/>
    </source>
</evidence>
<evidence type="ECO:0000256" key="1">
    <source>
        <dbReference type="SAM" id="MobiDB-lite"/>
    </source>
</evidence>
<reference evidence="3" key="1">
    <citation type="journal article" date="2019" name="Plant Biotechnol. J.">
        <title>Genome sequencing of the Australian wild diploid species Gossypium australe highlights disease resistance and delayed gland morphogenesis.</title>
        <authorList>
            <person name="Cai Y."/>
            <person name="Cai X."/>
            <person name="Wang Q."/>
            <person name="Wang P."/>
            <person name="Zhang Y."/>
            <person name="Cai C."/>
            <person name="Xu Y."/>
            <person name="Wang K."/>
            <person name="Zhou Z."/>
            <person name="Wang C."/>
            <person name="Geng S."/>
            <person name="Li B."/>
            <person name="Dong Q."/>
            <person name="Hou Y."/>
            <person name="Wang H."/>
            <person name="Ai P."/>
            <person name="Liu Z."/>
            <person name="Yi F."/>
            <person name="Sun M."/>
            <person name="An G."/>
            <person name="Cheng J."/>
            <person name="Zhang Y."/>
            <person name="Shi Q."/>
            <person name="Xie Y."/>
            <person name="Shi X."/>
            <person name="Chang Y."/>
            <person name="Huang F."/>
            <person name="Chen Y."/>
            <person name="Hong S."/>
            <person name="Mi L."/>
            <person name="Sun Q."/>
            <person name="Zhang L."/>
            <person name="Zhou B."/>
            <person name="Peng R."/>
            <person name="Zhang X."/>
            <person name="Liu F."/>
        </authorList>
    </citation>
    <scope>NUCLEOTIDE SEQUENCE [LARGE SCALE GENOMIC DNA]</scope>
    <source>
        <strain evidence="3">cv. PA1801</strain>
    </source>
</reference>
<comment type="caution">
    <text evidence="2">The sequence shown here is derived from an EMBL/GenBank/DDBJ whole genome shotgun (WGS) entry which is preliminary data.</text>
</comment>
<gene>
    <name evidence="2" type="ORF">EPI10_005801</name>
</gene>
<feature type="compositionally biased region" description="Basic and acidic residues" evidence="1">
    <location>
        <begin position="147"/>
        <end position="158"/>
    </location>
</feature>
<dbReference type="OrthoDB" id="999762at2759"/>
<feature type="region of interest" description="Disordered" evidence="1">
    <location>
        <begin position="133"/>
        <end position="158"/>
    </location>
</feature>
<dbReference type="EMBL" id="SMMG02000002">
    <property type="protein sequence ID" value="KAA3483651.1"/>
    <property type="molecule type" value="Genomic_DNA"/>
</dbReference>
<organism evidence="2 3">
    <name type="scientific">Gossypium australe</name>
    <dbReference type="NCBI Taxonomy" id="47621"/>
    <lineage>
        <taxon>Eukaryota</taxon>
        <taxon>Viridiplantae</taxon>
        <taxon>Streptophyta</taxon>
        <taxon>Embryophyta</taxon>
        <taxon>Tracheophyta</taxon>
        <taxon>Spermatophyta</taxon>
        <taxon>Magnoliopsida</taxon>
        <taxon>eudicotyledons</taxon>
        <taxon>Gunneridae</taxon>
        <taxon>Pentapetalae</taxon>
        <taxon>rosids</taxon>
        <taxon>malvids</taxon>
        <taxon>Malvales</taxon>
        <taxon>Malvaceae</taxon>
        <taxon>Malvoideae</taxon>
        <taxon>Gossypium</taxon>
    </lineage>
</organism>
<accession>A0A5B6WP46</accession>
<keyword evidence="3" id="KW-1185">Reference proteome</keyword>
<name>A0A5B6WP46_9ROSI</name>
<protein>
    <submittedName>
        <fullName evidence="2">Retrotransposon gag protein</fullName>
    </submittedName>
</protein>
<evidence type="ECO:0000313" key="3">
    <source>
        <dbReference type="Proteomes" id="UP000325315"/>
    </source>
</evidence>
<sequence length="158" mass="18011">MTRVENLIQIPTISARDITEIRDREETKEEVIVQIKKPQDRVKTSDHTACGQRLERIEGEMQSMRTNSECTNTTKTLTKLEGQMSQLMSMTGDIKRKIGTRIPNNTKNNPRREAKEHVKAIALRLGKVRCSLENPTPKVNIENVDDPSEKSLKAEDEP</sequence>